<dbReference type="InterPro" id="IPR036514">
    <property type="entry name" value="SGNH_hydro_sf"/>
</dbReference>
<proteinExistence type="predicted"/>
<dbReference type="OrthoDB" id="252349at2"/>
<reference evidence="2 3" key="1">
    <citation type="submission" date="2019-08" db="EMBL/GenBank/DDBJ databases">
        <title>Genomes sequence of Algoriphagus aquimarinus ACAM450.</title>
        <authorList>
            <person name="Bowman J.P."/>
        </authorList>
    </citation>
    <scope>NUCLEOTIDE SEQUENCE [LARGE SCALE GENOMIC DNA]</scope>
    <source>
        <strain evidence="2 3">ACAM 450</strain>
    </source>
</reference>
<dbReference type="GO" id="GO:0016788">
    <property type="term" value="F:hydrolase activity, acting on ester bonds"/>
    <property type="evidence" value="ECO:0007669"/>
    <property type="project" value="UniProtKB-ARBA"/>
</dbReference>
<evidence type="ECO:0000313" key="2">
    <source>
        <dbReference type="EMBL" id="TXE07571.1"/>
    </source>
</evidence>
<evidence type="ECO:0000313" key="3">
    <source>
        <dbReference type="Proteomes" id="UP000321935"/>
    </source>
</evidence>
<gene>
    <name evidence="2" type="ORF">ESV85_15360</name>
</gene>
<dbReference type="InterPro" id="IPR013830">
    <property type="entry name" value="SGNH_hydro"/>
</dbReference>
<protein>
    <submittedName>
        <fullName evidence="2">SGNH/GDSL hydrolase family protein</fullName>
    </submittedName>
</protein>
<accession>A0A5C7AGM3</accession>
<dbReference type="Pfam" id="PF13472">
    <property type="entry name" value="Lipase_GDSL_2"/>
    <property type="match status" value="1"/>
</dbReference>
<dbReference type="Proteomes" id="UP000321935">
    <property type="component" value="Unassembled WGS sequence"/>
</dbReference>
<keyword evidence="2" id="KW-0378">Hydrolase</keyword>
<organism evidence="2 3">
    <name type="scientific">Algoriphagus aquimarinus</name>
    <dbReference type="NCBI Taxonomy" id="237018"/>
    <lineage>
        <taxon>Bacteria</taxon>
        <taxon>Pseudomonadati</taxon>
        <taxon>Bacteroidota</taxon>
        <taxon>Cytophagia</taxon>
        <taxon>Cytophagales</taxon>
        <taxon>Cyclobacteriaceae</taxon>
        <taxon>Algoriphagus</taxon>
    </lineage>
</organism>
<feature type="domain" description="SGNH hydrolase-type esterase" evidence="1">
    <location>
        <begin position="56"/>
        <end position="224"/>
    </location>
</feature>
<dbReference type="EMBL" id="VORW01000012">
    <property type="protein sequence ID" value="TXE07571.1"/>
    <property type="molecule type" value="Genomic_DNA"/>
</dbReference>
<evidence type="ECO:0000259" key="1">
    <source>
        <dbReference type="Pfam" id="PF13472"/>
    </source>
</evidence>
<dbReference type="SUPFAM" id="SSF52266">
    <property type="entry name" value="SGNH hydrolase"/>
    <property type="match status" value="1"/>
</dbReference>
<dbReference type="RefSeq" id="WP_146919076.1">
    <property type="nucleotide sequence ID" value="NZ_VORW01000012.1"/>
</dbReference>
<dbReference type="Gene3D" id="3.40.50.1110">
    <property type="entry name" value="SGNH hydrolase"/>
    <property type="match status" value="1"/>
</dbReference>
<comment type="caution">
    <text evidence="2">The sequence shown here is derived from an EMBL/GenBank/DDBJ whole genome shotgun (WGS) entry which is preliminary data.</text>
</comment>
<dbReference type="AlphaFoldDB" id="A0A5C7AGM3"/>
<sequence length="238" mass="26669">MSKIKNYLIIIFALLYTNSFGQISEEITLKASYNYGKSVAVFGGSVSVIPASDSAKEMWKERLGMTITNYGVGGAGFSSLQGKSLQQQVDGAGVFDIYILWASTNDYTNKREVGSYTDYSEFDGFDENKLITQAGGINYCIKKIYELNPKAQIYFFTSSKAFNDRGAYDPFAENGMQAHVAMQKRICELHGIPYLDQFTLGGYSLYNKDLYYTDPIHMNEAGYKKLGELQVAFLAWPK</sequence>
<name>A0A5C7AGM3_9BACT</name>
<dbReference type="CDD" id="cd00229">
    <property type="entry name" value="SGNH_hydrolase"/>
    <property type="match status" value="1"/>
</dbReference>